<dbReference type="PROSITE" id="PS00409">
    <property type="entry name" value="PROKAR_NTER_METHYL"/>
    <property type="match status" value="1"/>
</dbReference>
<evidence type="ECO:0000256" key="2">
    <source>
        <dbReference type="ARBA" id="ARBA00022481"/>
    </source>
</evidence>
<gene>
    <name evidence="4" type="ORF">MN210_19280</name>
</gene>
<evidence type="ECO:0000256" key="3">
    <source>
        <dbReference type="SAM" id="Phobius"/>
    </source>
</evidence>
<dbReference type="EMBL" id="CP093310">
    <property type="protein sequence ID" value="WXX24108.1"/>
    <property type="molecule type" value="Genomic_DNA"/>
</dbReference>
<organism evidence="4 5">
    <name type="scientific">Psychrobacter raelei</name>
    <dbReference type="NCBI Taxonomy" id="2565531"/>
    <lineage>
        <taxon>Bacteria</taxon>
        <taxon>Pseudomonadati</taxon>
        <taxon>Pseudomonadota</taxon>
        <taxon>Gammaproteobacteria</taxon>
        <taxon>Moraxellales</taxon>
        <taxon>Moraxellaceae</taxon>
        <taxon>Psychrobacter</taxon>
    </lineage>
</organism>
<dbReference type="KEGG" id="prae:MN210_19280"/>
<reference evidence="4" key="1">
    <citation type="submission" date="2024-03" db="EMBL/GenBank/DDBJ databases">
        <title>Psychrobacter raelis sp. nov. isolated from a dog with peritonitis.</title>
        <authorList>
            <person name="Schiavone A."/>
            <person name="Manzulli V."/>
            <person name="Camarda A."/>
            <person name="Cafiero M.A."/>
            <person name="Vasco I."/>
            <person name="Marino L."/>
            <person name="Pennuzzi G."/>
            <person name="Serrecchia L."/>
            <person name="Galante D."/>
            <person name="Pugliese N."/>
        </authorList>
    </citation>
    <scope>NUCLEOTIDE SEQUENCE</scope>
    <source>
        <strain evidence="4">PraFG1</strain>
    </source>
</reference>
<dbReference type="NCBIfam" id="TIGR02532">
    <property type="entry name" value="IV_pilin_GFxxxE"/>
    <property type="match status" value="1"/>
</dbReference>
<dbReference type="PANTHER" id="PTHR30093">
    <property type="entry name" value="GENERAL SECRETION PATHWAY PROTEIN G"/>
    <property type="match status" value="1"/>
</dbReference>
<keyword evidence="5" id="KW-1185">Reference proteome</keyword>
<dbReference type="Pfam" id="PF07963">
    <property type="entry name" value="N_methyl"/>
    <property type="match status" value="1"/>
</dbReference>
<protein>
    <submittedName>
        <fullName evidence="4">Prepilin-type N-terminal cleavage/methylation domain-containing protein</fullName>
    </submittedName>
</protein>
<proteinExistence type="inferred from homology"/>
<dbReference type="AlphaFoldDB" id="A0AAU6PUN5"/>
<evidence type="ECO:0000256" key="1">
    <source>
        <dbReference type="ARBA" id="ARBA00005233"/>
    </source>
</evidence>
<comment type="similarity">
    <text evidence="1">Belongs to the N-Me-Phe pilin family.</text>
</comment>
<evidence type="ECO:0000313" key="5">
    <source>
        <dbReference type="Proteomes" id="UP000829560"/>
    </source>
</evidence>
<keyword evidence="3" id="KW-0812">Transmembrane</keyword>
<evidence type="ECO:0000313" key="4">
    <source>
        <dbReference type="EMBL" id="WXX24108.1"/>
    </source>
</evidence>
<accession>A0AAU6PUN5</accession>
<dbReference type="InterPro" id="IPR045584">
    <property type="entry name" value="Pilin-like"/>
</dbReference>
<keyword evidence="3" id="KW-1133">Transmembrane helix</keyword>
<dbReference type="SUPFAM" id="SSF54523">
    <property type="entry name" value="Pili subunits"/>
    <property type="match status" value="1"/>
</dbReference>
<feature type="transmembrane region" description="Helical" evidence="3">
    <location>
        <begin position="6"/>
        <end position="27"/>
    </location>
</feature>
<dbReference type="InterPro" id="IPR012902">
    <property type="entry name" value="N_methyl_site"/>
</dbReference>
<dbReference type="Gene3D" id="3.30.700.10">
    <property type="entry name" value="Glycoprotein, Type 4 Pilin"/>
    <property type="match status" value="1"/>
</dbReference>
<sequence>MSSQKGFTLIELMIVVAIIGVLSLIAIPGYQSYAQKTSEAACLSQTKAFSNQIFLERNDPTNEFDADKATRILNTASDKTACETMVYNDGTSVTPAVMPSVQSKIKNPGSDHTHIICNLDKSVQCETSNL</sequence>
<keyword evidence="2" id="KW-0488">Methylation</keyword>
<dbReference type="RefSeq" id="WP_303623938.1">
    <property type="nucleotide sequence ID" value="NZ_CP093310.2"/>
</dbReference>
<name>A0AAU6PUN5_9GAMM</name>
<keyword evidence="3" id="KW-0472">Membrane</keyword>
<dbReference type="PANTHER" id="PTHR30093:SF34">
    <property type="entry name" value="PREPILIN PEPTIDASE-DEPENDENT PROTEIN D"/>
    <property type="match status" value="1"/>
</dbReference>
<dbReference type="Proteomes" id="UP000829560">
    <property type="component" value="Chromosome"/>
</dbReference>